<keyword evidence="1" id="KW-0863">Zinc-finger</keyword>
<name>V6LTK6_9EUKA</name>
<accession>V6LTK6</accession>
<dbReference type="GO" id="GO:0008270">
    <property type="term" value="F:zinc ion binding"/>
    <property type="evidence" value="ECO:0007669"/>
    <property type="project" value="UniProtKB-KW"/>
</dbReference>
<dbReference type="InterPro" id="IPR013083">
    <property type="entry name" value="Znf_RING/FYVE/PHD"/>
</dbReference>
<sequence length="197" mass="21747">MSDQEESNQENLSEYFTCPICLDILNYPVMISCGHLTCFSCLQHTNENSENISCPVCQCPIKPKEVKAAFIGKQVGEDTRGDIVKGFEDADKLRKERAAQNVQNQGNFRFQLGMGGLGLMGGIPGLNININGFPGGVRINQGPQVPAEPLTFKQKLNKFTKKVGAIALFGLVIYLQIKESVNEFKVGGQKVVYYHFP</sequence>
<feature type="domain" description="RING-type" evidence="2">
    <location>
        <begin position="18"/>
        <end position="58"/>
    </location>
</feature>
<evidence type="ECO:0000313" key="3">
    <source>
        <dbReference type="EMBL" id="EST47583.1"/>
    </source>
</evidence>
<evidence type="ECO:0000256" key="1">
    <source>
        <dbReference type="PROSITE-ProRule" id="PRU00175"/>
    </source>
</evidence>
<dbReference type="GO" id="GO:0061630">
    <property type="term" value="F:ubiquitin protein ligase activity"/>
    <property type="evidence" value="ECO:0007669"/>
    <property type="project" value="TreeGrafter"/>
</dbReference>
<dbReference type="PANTHER" id="PTHR15898">
    <property type="entry name" value="BIFUNCTIONAL APOPTOSIS REGULATOR"/>
    <property type="match status" value="1"/>
</dbReference>
<dbReference type="UniPathway" id="UPA00143"/>
<dbReference type="Gene3D" id="3.30.40.10">
    <property type="entry name" value="Zinc/RING finger domain, C3HC4 (zinc finger)"/>
    <property type="match status" value="1"/>
</dbReference>
<dbReference type="GO" id="GO:0043161">
    <property type="term" value="P:proteasome-mediated ubiquitin-dependent protein catabolic process"/>
    <property type="evidence" value="ECO:0007669"/>
    <property type="project" value="TreeGrafter"/>
</dbReference>
<dbReference type="Pfam" id="PF15227">
    <property type="entry name" value="zf-C3HC4_4"/>
    <property type="match status" value="1"/>
</dbReference>
<evidence type="ECO:0000313" key="4">
    <source>
        <dbReference type="EMBL" id="KAH0575368.1"/>
    </source>
</evidence>
<dbReference type="AlphaFoldDB" id="V6LTK6"/>
<dbReference type="EMBL" id="AUWU02000003">
    <property type="protein sequence ID" value="KAH0575368.1"/>
    <property type="molecule type" value="Genomic_DNA"/>
</dbReference>
<protein>
    <submittedName>
        <fullName evidence="3">Zinc finger, C3HC4 type (RING finger) domain-containing protein</fullName>
    </submittedName>
</protein>
<dbReference type="InterPro" id="IPR001841">
    <property type="entry name" value="Znf_RING"/>
</dbReference>
<dbReference type="Proteomes" id="UP000018208">
    <property type="component" value="Unassembled WGS sequence"/>
</dbReference>
<keyword evidence="1" id="KW-0862">Zinc</keyword>
<reference evidence="4" key="2">
    <citation type="submission" date="2020-12" db="EMBL/GenBank/DDBJ databases">
        <title>New Spironucleus salmonicida genome in near-complete chromosomes.</title>
        <authorList>
            <person name="Xu F."/>
            <person name="Kurt Z."/>
            <person name="Jimenez-Gonzalez A."/>
            <person name="Astvaldsson A."/>
            <person name="Andersson J.O."/>
            <person name="Svard S.G."/>
        </authorList>
    </citation>
    <scope>NUCLEOTIDE SEQUENCE</scope>
    <source>
        <strain evidence="4">ATCC 50377</strain>
    </source>
</reference>
<proteinExistence type="predicted"/>
<evidence type="ECO:0000313" key="5">
    <source>
        <dbReference type="Proteomes" id="UP000018208"/>
    </source>
</evidence>
<reference evidence="3 4" key="1">
    <citation type="journal article" date="2014" name="PLoS Genet.">
        <title>The Genome of Spironucleus salmonicida Highlights a Fish Pathogen Adapted to Fluctuating Environments.</title>
        <authorList>
            <person name="Xu F."/>
            <person name="Jerlstrom-Hultqvist J."/>
            <person name="Einarsson E."/>
            <person name="Astvaldsson A."/>
            <person name="Svard S.G."/>
            <person name="Andersson J.O."/>
        </authorList>
    </citation>
    <scope>NUCLEOTIDE SEQUENCE</scope>
    <source>
        <strain evidence="4">ATCC 50377</strain>
    </source>
</reference>
<organism evidence="3">
    <name type="scientific">Spironucleus salmonicida</name>
    <dbReference type="NCBI Taxonomy" id="348837"/>
    <lineage>
        <taxon>Eukaryota</taxon>
        <taxon>Metamonada</taxon>
        <taxon>Diplomonadida</taxon>
        <taxon>Hexamitidae</taxon>
        <taxon>Hexamitinae</taxon>
        <taxon>Spironucleus</taxon>
    </lineage>
</organism>
<dbReference type="SUPFAM" id="SSF57850">
    <property type="entry name" value="RING/U-box"/>
    <property type="match status" value="1"/>
</dbReference>
<dbReference type="PANTHER" id="PTHR15898:SF13">
    <property type="entry name" value="BIFUNCTIONAL APOPTOSIS REGULATOR"/>
    <property type="match status" value="1"/>
</dbReference>
<evidence type="ECO:0000259" key="2">
    <source>
        <dbReference type="PROSITE" id="PS50089"/>
    </source>
</evidence>
<keyword evidence="1" id="KW-0479">Metal-binding</keyword>
<dbReference type="GO" id="GO:0016567">
    <property type="term" value="P:protein ubiquitination"/>
    <property type="evidence" value="ECO:0007669"/>
    <property type="project" value="UniProtKB-UniPathway"/>
</dbReference>
<dbReference type="VEuPathDB" id="GiardiaDB:SS50377_23001"/>
<dbReference type="OrthoDB" id="6105938at2759"/>
<gene>
    <name evidence="3" type="ORF">SS50377_12274</name>
    <name evidence="4" type="ORF">SS50377_23001</name>
</gene>
<dbReference type="PROSITE" id="PS50089">
    <property type="entry name" value="ZF_RING_2"/>
    <property type="match status" value="1"/>
</dbReference>
<keyword evidence="5" id="KW-1185">Reference proteome</keyword>
<dbReference type="EMBL" id="KI546038">
    <property type="protein sequence ID" value="EST47583.1"/>
    <property type="molecule type" value="Genomic_DNA"/>
</dbReference>
<dbReference type="SMART" id="SM00184">
    <property type="entry name" value="RING"/>
    <property type="match status" value="1"/>
</dbReference>